<dbReference type="Proteomes" id="UP001439008">
    <property type="component" value="Unassembled WGS sequence"/>
</dbReference>
<comment type="caution">
    <text evidence="2">The sequence shown here is derived from an EMBL/GenBank/DDBJ whole genome shotgun (WGS) entry which is preliminary data.</text>
</comment>
<dbReference type="EMBL" id="JBDODL010000321">
    <property type="protein sequence ID" value="MES1919540.1"/>
    <property type="molecule type" value="Genomic_DNA"/>
</dbReference>
<sequence>MAFQQPNRRFSGKNEFYFQKTNTNSSFQQNAKNRALPNIIYRQNENSKYRPPIPVFRMPPIIYRRVFINRPTRRPISVRPPIRPPIRRFDLPIQPQIRNAPQKISQLPSRNFVIRTTESNLRAQKADHKNIKSPPNSKHKLNKTNKPTVKSILNREETLKVRKTQTQKPNDDKQKSVFADKKRN</sequence>
<proteinExistence type="predicted"/>
<evidence type="ECO:0000313" key="2">
    <source>
        <dbReference type="EMBL" id="MES1919540.1"/>
    </source>
</evidence>
<reference evidence="2 3" key="1">
    <citation type="journal article" date="2024" name="BMC Biol.">
        <title>Comparative genomics of Ascetosporea gives new insight into the evolutionary basis for animal parasitism in Rhizaria.</title>
        <authorList>
            <person name="Hiltunen Thoren M."/>
            <person name="Onut-Brannstrom I."/>
            <person name="Alfjorden A."/>
            <person name="Peckova H."/>
            <person name="Swords F."/>
            <person name="Hooper C."/>
            <person name="Holzer A.S."/>
            <person name="Bass D."/>
            <person name="Burki F."/>
        </authorList>
    </citation>
    <scope>NUCLEOTIDE SEQUENCE [LARGE SCALE GENOMIC DNA]</scope>
    <source>
        <strain evidence="2">20-A016</strain>
    </source>
</reference>
<organism evidence="2 3">
    <name type="scientific">Bonamia ostreae</name>
    <dbReference type="NCBI Taxonomy" id="126728"/>
    <lineage>
        <taxon>Eukaryota</taxon>
        <taxon>Sar</taxon>
        <taxon>Rhizaria</taxon>
        <taxon>Endomyxa</taxon>
        <taxon>Ascetosporea</taxon>
        <taxon>Haplosporida</taxon>
        <taxon>Bonamia</taxon>
    </lineage>
</organism>
<keyword evidence="3" id="KW-1185">Reference proteome</keyword>
<feature type="region of interest" description="Disordered" evidence="1">
    <location>
        <begin position="120"/>
        <end position="184"/>
    </location>
</feature>
<name>A0ABV2AIN4_9EUKA</name>
<feature type="compositionally biased region" description="Basic and acidic residues" evidence="1">
    <location>
        <begin position="169"/>
        <end position="184"/>
    </location>
</feature>
<evidence type="ECO:0000313" key="3">
    <source>
        <dbReference type="Proteomes" id="UP001439008"/>
    </source>
</evidence>
<gene>
    <name evidence="2" type="ORF">MHBO_001352</name>
</gene>
<evidence type="ECO:0000256" key="1">
    <source>
        <dbReference type="SAM" id="MobiDB-lite"/>
    </source>
</evidence>
<protein>
    <submittedName>
        <fullName evidence="2">Uncharacterized protein</fullName>
    </submittedName>
</protein>
<accession>A0ABV2AIN4</accession>